<dbReference type="InterPro" id="IPR011701">
    <property type="entry name" value="MFS"/>
</dbReference>
<keyword evidence="6 7" id="KW-0472">Membrane</keyword>
<feature type="transmembrane region" description="Helical" evidence="7">
    <location>
        <begin position="242"/>
        <end position="263"/>
    </location>
</feature>
<sequence>MSSNISHRSSLAFLVITVLTFLAASSAPTPLYQVYQENLHFSAAMLTAIFGVYAVSLLAALLTVGSLSDYLGRKPVIFAALLLNIVAMLLFIYADSTACLLAARALQGFATGTATAVLSATLLDTDRVRGPMLNSLAPMLGMACGGLGSGLLVEYAPRPTQLVYLTLLGLMVLQALYLWRLPETVSRIPGALKSLAPTLHVPPQARRALWLAMPLNVAVWALGGFVSSLAPSLVRAATGSSSHLIGGGLVAVVTLSGAVMIYSLRNRAADKVMRLSAALLAVGVGLLLVAVQTASLWLFFVASVIAGLGFGGGFMGSVRSIVGLALPHERAGLMSAFYVLSYLAFCVPALLAGNLSRVFGLVATADGYGVMLIVLALGALAGMLLQNASRGRAAA</sequence>
<feature type="transmembrane region" description="Helical" evidence="7">
    <location>
        <begin position="162"/>
        <end position="179"/>
    </location>
</feature>
<organism evidence="9 10">
    <name type="scientific">Pseudomonas libanensis</name>
    <dbReference type="NCBI Taxonomy" id="75588"/>
    <lineage>
        <taxon>Bacteria</taxon>
        <taxon>Pseudomonadati</taxon>
        <taxon>Pseudomonadota</taxon>
        <taxon>Gammaproteobacteria</taxon>
        <taxon>Pseudomonadales</taxon>
        <taxon>Pseudomonadaceae</taxon>
        <taxon>Pseudomonas</taxon>
    </lineage>
</organism>
<dbReference type="InterPro" id="IPR020846">
    <property type="entry name" value="MFS_dom"/>
</dbReference>
<evidence type="ECO:0000256" key="4">
    <source>
        <dbReference type="ARBA" id="ARBA00022692"/>
    </source>
</evidence>
<dbReference type="PATRIC" id="fig|75588.4.peg.1247"/>
<feature type="transmembrane region" description="Helical" evidence="7">
    <location>
        <begin position="336"/>
        <end position="355"/>
    </location>
</feature>
<evidence type="ECO:0000259" key="8">
    <source>
        <dbReference type="PROSITE" id="PS50850"/>
    </source>
</evidence>
<dbReference type="Pfam" id="PF07690">
    <property type="entry name" value="MFS_1"/>
    <property type="match status" value="1"/>
</dbReference>
<dbReference type="EMBL" id="JYLH01000016">
    <property type="protein sequence ID" value="KRP42424.1"/>
    <property type="molecule type" value="Genomic_DNA"/>
</dbReference>
<accession>A0A0R2Y246</accession>
<evidence type="ECO:0000313" key="10">
    <source>
        <dbReference type="Proteomes" id="UP000051446"/>
    </source>
</evidence>
<dbReference type="Proteomes" id="UP000051446">
    <property type="component" value="Unassembled WGS sequence"/>
</dbReference>
<dbReference type="GO" id="GO:0005886">
    <property type="term" value="C:plasma membrane"/>
    <property type="evidence" value="ECO:0007669"/>
    <property type="project" value="UniProtKB-SubCell"/>
</dbReference>
<keyword evidence="3" id="KW-1003">Cell membrane</keyword>
<feature type="transmembrane region" description="Helical" evidence="7">
    <location>
        <begin position="100"/>
        <end position="123"/>
    </location>
</feature>
<evidence type="ECO:0000256" key="1">
    <source>
        <dbReference type="ARBA" id="ARBA00004651"/>
    </source>
</evidence>
<evidence type="ECO:0000256" key="7">
    <source>
        <dbReference type="SAM" id="Phobius"/>
    </source>
</evidence>
<dbReference type="InterPro" id="IPR036259">
    <property type="entry name" value="MFS_trans_sf"/>
</dbReference>
<dbReference type="InterPro" id="IPR050171">
    <property type="entry name" value="MFS_Transporters"/>
</dbReference>
<evidence type="ECO:0000256" key="3">
    <source>
        <dbReference type="ARBA" id="ARBA00022475"/>
    </source>
</evidence>
<keyword evidence="4 7" id="KW-0812">Transmembrane</keyword>
<dbReference type="SUPFAM" id="SSF103473">
    <property type="entry name" value="MFS general substrate transporter"/>
    <property type="match status" value="1"/>
</dbReference>
<dbReference type="RefSeq" id="WP_057014053.1">
    <property type="nucleotide sequence ID" value="NZ_JYLH01000016.1"/>
</dbReference>
<keyword evidence="2" id="KW-0813">Transport</keyword>
<comment type="subcellular location">
    <subcellularLocation>
        <location evidence="1">Cell membrane</location>
        <topology evidence="1">Multi-pass membrane protein</topology>
    </subcellularLocation>
</comment>
<proteinExistence type="predicted"/>
<feature type="transmembrane region" description="Helical" evidence="7">
    <location>
        <begin position="42"/>
        <end position="64"/>
    </location>
</feature>
<dbReference type="PROSITE" id="PS50850">
    <property type="entry name" value="MFS"/>
    <property type="match status" value="1"/>
</dbReference>
<dbReference type="AlphaFoldDB" id="A0A0R2Y246"/>
<dbReference type="GO" id="GO:0022857">
    <property type="term" value="F:transmembrane transporter activity"/>
    <property type="evidence" value="ECO:0007669"/>
    <property type="project" value="InterPro"/>
</dbReference>
<evidence type="ECO:0000256" key="5">
    <source>
        <dbReference type="ARBA" id="ARBA00022989"/>
    </source>
</evidence>
<dbReference type="PANTHER" id="PTHR23517:SF13">
    <property type="entry name" value="MAJOR FACILITATOR SUPERFAMILY MFS_1"/>
    <property type="match status" value="1"/>
</dbReference>
<feature type="transmembrane region" description="Helical" evidence="7">
    <location>
        <begin position="297"/>
        <end position="315"/>
    </location>
</feature>
<feature type="domain" description="Major facilitator superfamily (MFS) profile" evidence="8">
    <location>
        <begin position="9"/>
        <end position="390"/>
    </location>
</feature>
<feature type="transmembrane region" description="Helical" evidence="7">
    <location>
        <begin position="367"/>
        <end position="385"/>
    </location>
</feature>
<name>A0A0R2Y246_9PSED</name>
<evidence type="ECO:0000256" key="2">
    <source>
        <dbReference type="ARBA" id="ARBA00022448"/>
    </source>
</evidence>
<feature type="transmembrane region" description="Helical" evidence="7">
    <location>
        <begin position="275"/>
        <end position="291"/>
    </location>
</feature>
<keyword evidence="5 7" id="KW-1133">Transmembrane helix</keyword>
<comment type="caution">
    <text evidence="9">The sequence shown here is derived from an EMBL/GenBank/DDBJ whole genome shotgun (WGS) entry which is preliminary data.</text>
</comment>
<feature type="transmembrane region" description="Helical" evidence="7">
    <location>
        <begin position="208"/>
        <end position="230"/>
    </location>
</feature>
<feature type="transmembrane region" description="Helical" evidence="7">
    <location>
        <begin position="76"/>
        <end position="94"/>
    </location>
</feature>
<dbReference type="Gene3D" id="1.20.1250.20">
    <property type="entry name" value="MFS general substrate transporter like domains"/>
    <property type="match status" value="1"/>
</dbReference>
<dbReference type="PANTHER" id="PTHR23517">
    <property type="entry name" value="RESISTANCE PROTEIN MDTM, PUTATIVE-RELATED-RELATED"/>
    <property type="match status" value="1"/>
</dbReference>
<feature type="transmembrane region" description="Helical" evidence="7">
    <location>
        <begin position="135"/>
        <end position="156"/>
    </location>
</feature>
<evidence type="ECO:0000256" key="6">
    <source>
        <dbReference type="ARBA" id="ARBA00023136"/>
    </source>
</evidence>
<protein>
    <submittedName>
        <fullName evidence="9">MFS transporter</fullName>
    </submittedName>
</protein>
<evidence type="ECO:0000313" key="9">
    <source>
        <dbReference type="EMBL" id="KRP42424.1"/>
    </source>
</evidence>
<gene>
    <name evidence="9" type="ORF">TU73_22485</name>
</gene>
<reference evidence="9 10" key="1">
    <citation type="submission" date="2015-02" db="EMBL/GenBank/DDBJ databases">
        <title>Pseudomonas helleri sp. nov. and Pseudomonas weihenstephanensis sp. nov., isolated from raw cows milk.</title>
        <authorList>
            <person name="von Neubeck M."/>
            <person name="Huptas C."/>
            <person name="Wenning M."/>
            <person name="Scherer S."/>
        </authorList>
    </citation>
    <scope>NUCLEOTIDE SEQUENCE [LARGE SCALE GENOMIC DNA]</scope>
    <source>
        <strain evidence="9 10">DSM 17149</strain>
    </source>
</reference>